<organism evidence="4 5">
    <name type="scientific">Rubellimicrobium rubrum</name>
    <dbReference type="NCBI Taxonomy" id="2585369"/>
    <lineage>
        <taxon>Bacteria</taxon>
        <taxon>Pseudomonadati</taxon>
        <taxon>Pseudomonadota</taxon>
        <taxon>Alphaproteobacteria</taxon>
        <taxon>Rhodobacterales</taxon>
        <taxon>Roseobacteraceae</taxon>
        <taxon>Rubellimicrobium</taxon>
    </lineage>
</organism>
<dbReference type="OrthoDB" id="7510934at2"/>
<dbReference type="RefSeq" id="WP_139075499.1">
    <property type="nucleotide sequence ID" value="NZ_VDFU01000003.1"/>
</dbReference>
<dbReference type="InterPro" id="IPR013762">
    <property type="entry name" value="Integrase-like_cat_sf"/>
</dbReference>
<evidence type="ECO:0000313" key="4">
    <source>
        <dbReference type="EMBL" id="TNC52078.1"/>
    </source>
</evidence>
<evidence type="ECO:0000256" key="1">
    <source>
        <dbReference type="ARBA" id="ARBA00023172"/>
    </source>
</evidence>
<proteinExistence type="predicted"/>
<feature type="compositionally biased region" description="Polar residues" evidence="2">
    <location>
        <begin position="124"/>
        <end position="141"/>
    </location>
</feature>
<reference evidence="4 5" key="1">
    <citation type="submission" date="2019-06" db="EMBL/GenBank/DDBJ databases">
        <title>YIM 131921 draft genome.</title>
        <authorList>
            <person name="Jiang L."/>
        </authorList>
    </citation>
    <scope>NUCLEOTIDE SEQUENCE [LARGE SCALE GENOMIC DNA]</scope>
    <source>
        <strain evidence="4 5">YIM 131921</strain>
    </source>
</reference>
<dbReference type="InterPro" id="IPR011010">
    <property type="entry name" value="DNA_brk_join_enz"/>
</dbReference>
<feature type="region of interest" description="Disordered" evidence="2">
    <location>
        <begin position="111"/>
        <end position="171"/>
    </location>
</feature>
<dbReference type="GO" id="GO:0015074">
    <property type="term" value="P:DNA integration"/>
    <property type="evidence" value="ECO:0007669"/>
    <property type="project" value="InterPro"/>
</dbReference>
<keyword evidence="1" id="KW-0233">DNA recombination</keyword>
<dbReference type="SUPFAM" id="SSF56349">
    <property type="entry name" value="DNA breaking-rejoining enzymes"/>
    <property type="match status" value="1"/>
</dbReference>
<evidence type="ECO:0000313" key="5">
    <source>
        <dbReference type="Proteomes" id="UP000305887"/>
    </source>
</evidence>
<dbReference type="InterPro" id="IPR002104">
    <property type="entry name" value="Integrase_catalytic"/>
</dbReference>
<sequence>MPRVRRRAQGRWPARIQVCAVFGRRNAVSKRTVSPDMEEAFDRAGFDKNQRIHALRYTAATRLLETGFPYHSIQELTGHRMAEMAKKCTERKHQAPVVAQTFDRLDAMTSAQDNEAEAGGDAFETSQPGASANPNSRTMVPSPSKPRAVRLGSDPTDRPSRSIPRRLPRAQ</sequence>
<feature type="domain" description="Tyr recombinase" evidence="3">
    <location>
        <begin position="24"/>
        <end position="87"/>
    </location>
</feature>
<comment type="caution">
    <text evidence="4">The sequence shown here is derived from an EMBL/GenBank/DDBJ whole genome shotgun (WGS) entry which is preliminary data.</text>
</comment>
<dbReference type="Gene3D" id="1.10.443.10">
    <property type="entry name" value="Intergrase catalytic core"/>
    <property type="match status" value="1"/>
</dbReference>
<dbReference type="GO" id="GO:0003677">
    <property type="term" value="F:DNA binding"/>
    <property type="evidence" value="ECO:0007669"/>
    <property type="project" value="InterPro"/>
</dbReference>
<evidence type="ECO:0000256" key="2">
    <source>
        <dbReference type="SAM" id="MobiDB-lite"/>
    </source>
</evidence>
<accession>A0A5C4N4X7</accession>
<dbReference type="Pfam" id="PF00589">
    <property type="entry name" value="Phage_integrase"/>
    <property type="match status" value="1"/>
</dbReference>
<dbReference type="EMBL" id="VDFU01000003">
    <property type="protein sequence ID" value="TNC52078.1"/>
    <property type="molecule type" value="Genomic_DNA"/>
</dbReference>
<dbReference type="GO" id="GO:0006310">
    <property type="term" value="P:DNA recombination"/>
    <property type="evidence" value="ECO:0007669"/>
    <property type="project" value="UniProtKB-KW"/>
</dbReference>
<gene>
    <name evidence="4" type="ORF">FHG66_04630</name>
</gene>
<name>A0A5C4N4X7_9RHOB</name>
<dbReference type="Proteomes" id="UP000305887">
    <property type="component" value="Unassembled WGS sequence"/>
</dbReference>
<protein>
    <recommendedName>
        <fullName evidence="3">Tyr recombinase domain-containing protein</fullName>
    </recommendedName>
</protein>
<keyword evidence="5" id="KW-1185">Reference proteome</keyword>
<evidence type="ECO:0000259" key="3">
    <source>
        <dbReference type="Pfam" id="PF00589"/>
    </source>
</evidence>
<dbReference type="AlphaFoldDB" id="A0A5C4N4X7"/>